<dbReference type="GO" id="GO:0003677">
    <property type="term" value="F:DNA binding"/>
    <property type="evidence" value="ECO:0007669"/>
    <property type="project" value="UniProtKB-KW"/>
</dbReference>
<dbReference type="Gene3D" id="3.90.320.10">
    <property type="match status" value="1"/>
</dbReference>
<evidence type="ECO:0000256" key="2">
    <source>
        <dbReference type="ARBA" id="ARBA00022763"/>
    </source>
</evidence>
<dbReference type="GO" id="GO:0006281">
    <property type="term" value="P:DNA repair"/>
    <property type="evidence" value="ECO:0007669"/>
    <property type="project" value="UniProtKB-KW"/>
</dbReference>
<dbReference type="SUPFAM" id="SSF52980">
    <property type="entry name" value="Restriction endonuclease-like"/>
    <property type="match status" value="1"/>
</dbReference>
<proteinExistence type="predicted"/>
<keyword evidence="1" id="KW-0547">Nucleotide-binding</keyword>
<dbReference type="STRING" id="1356854.N007_05795"/>
<reference evidence="9" key="1">
    <citation type="journal article" date="2022" name="G3 (Bethesda)">
        <title>Unveiling the complete genome sequence of Alicyclobacillus acidoterrestris DSM 3922T, a taint-producing strain.</title>
        <authorList>
            <person name="Leonardo I.C."/>
            <person name="Barreto Crespo M.T."/>
            <person name="Gaspar F.B."/>
        </authorList>
    </citation>
    <scope>NUCLEOTIDE SEQUENCE [LARGE SCALE GENOMIC DNA]</scope>
    <source>
        <strain evidence="9">DSM 3922</strain>
    </source>
</reference>
<evidence type="ECO:0000313" key="8">
    <source>
        <dbReference type="EMBL" id="UNO47931.1"/>
    </source>
</evidence>
<dbReference type="Proteomes" id="UP000829401">
    <property type="component" value="Chromosome"/>
</dbReference>
<accession>A0A9E7CXH4</accession>
<protein>
    <submittedName>
        <fullName evidence="8">PD-(D/E)XK nuclease family protein</fullName>
    </submittedName>
</protein>
<accession>T0DDN4</accession>
<dbReference type="GO" id="GO:0016787">
    <property type="term" value="F:hydrolase activity"/>
    <property type="evidence" value="ECO:0007669"/>
    <property type="project" value="UniProtKB-KW"/>
</dbReference>
<dbReference type="InterPro" id="IPR038726">
    <property type="entry name" value="PDDEXK_AddAB-type"/>
</dbReference>
<dbReference type="RefSeq" id="WP_021296202.1">
    <property type="nucleotide sequence ID" value="NZ_AURB01000124.1"/>
</dbReference>
<dbReference type="OrthoDB" id="9758506at2"/>
<evidence type="ECO:0000256" key="3">
    <source>
        <dbReference type="ARBA" id="ARBA00022801"/>
    </source>
</evidence>
<dbReference type="InterPro" id="IPR011604">
    <property type="entry name" value="PDDEXK-like_dom_sf"/>
</dbReference>
<dbReference type="GO" id="GO:0005524">
    <property type="term" value="F:ATP binding"/>
    <property type="evidence" value="ECO:0007669"/>
    <property type="project" value="UniProtKB-KW"/>
</dbReference>
<evidence type="ECO:0000256" key="6">
    <source>
        <dbReference type="ARBA" id="ARBA00023125"/>
    </source>
</evidence>
<keyword evidence="5" id="KW-0067">ATP-binding</keyword>
<dbReference type="KEGG" id="aaco:K1I37_14745"/>
<sequence length="283" mass="33197">MIEMSRLSYSRLDLYNTCPRAFAMKYVHKAEPENDTADYFAEYGIIAHALYEEHANARGLIPKTVLTDMFHNGTETRDGMVKGFNDIKLPPYMANKYYQQGLDLIDRLLHTSVANVVGSEVKFSIYIEGIPVPIEGFIDKVERDERGYIITDFKSARPYTQEFCDESLQMSIYAMAALELYGELPYKQVYEFFRFNETVKTVRTMKQLEEAKQEIRRRWDCIQRKEFDPQYDQFFCNNFCQYAKSCSLKQQMDAEKAQRRIERAQRKQARDAKKAAKQQEGDV</sequence>
<name>T0DDN4_ALIAG</name>
<evidence type="ECO:0000256" key="1">
    <source>
        <dbReference type="ARBA" id="ARBA00022741"/>
    </source>
</evidence>
<keyword evidence="4" id="KW-0347">Helicase</keyword>
<keyword evidence="6" id="KW-0238">DNA-binding</keyword>
<evidence type="ECO:0000313" key="9">
    <source>
        <dbReference type="Proteomes" id="UP000829401"/>
    </source>
</evidence>
<keyword evidence="3" id="KW-0378">Hydrolase</keyword>
<dbReference type="Pfam" id="PF12705">
    <property type="entry name" value="PDDEXK_1"/>
    <property type="match status" value="1"/>
</dbReference>
<dbReference type="eggNOG" id="COG2887">
    <property type="taxonomic scope" value="Bacteria"/>
</dbReference>
<dbReference type="AlphaFoldDB" id="T0DDN4"/>
<evidence type="ECO:0000256" key="7">
    <source>
        <dbReference type="ARBA" id="ARBA00023204"/>
    </source>
</evidence>
<keyword evidence="2" id="KW-0227">DNA damage</keyword>
<keyword evidence="9" id="KW-1185">Reference proteome</keyword>
<dbReference type="GO" id="GO:0004386">
    <property type="term" value="F:helicase activity"/>
    <property type="evidence" value="ECO:0007669"/>
    <property type="project" value="UniProtKB-KW"/>
</dbReference>
<dbReference type="InterPro" id="IPR011335">
    <property type="entry name" value="Restrct_endonuc-II-like"/>
</dbReference>
<organism evidence="8 9">
    <name type="scientific">Alicyclobacillus acidoterrestris (strain ATCC 49025 / DSM 3922 / CIP 106132 / NCIMB 13137 / GD3B)</name>
    <dbReference type="NCBI Taxonomy" id="1356854"/>
    <lineage>
        <taxon>Bacteria</taxon>
        <taxon>Bacillati</taxon>
        <taxon>Bacillota</taxon>
        <taxon>Bacilli</taxon>
        <taxon>Bacillales</taxon>
        <taxon>Alicyclobacillaceae</taxon>
        <taxon>Alicyclobacillus</taxon>
    </lineage>
</organism>
<evidence type="ECO:0000256" key="5">
    <source>
        <dbReference type="ARBA" id="ARBA00022840"/>
    </source>
</evidence>
<keyword evidence="7" id="KW-0234">DNA repair</keyword>
<evidence type="ECO:0000256" key="4">
    <source>
        <dbReference type="ARBA" id="ARBA00022806"/>
    </source>
</evidence>
<dbReference type="EMBL" id="CP080467">
    <property type="protein sequence ID" value="UNO47931.1"/>
    <property type="molecule type" value="Genomic_DNA"/>
</dbReference>
<gene>
    <name evidence="8" type="ORF">K1I37_14745</name>
</gene>